<dbReference type="PANTHER" id="PTHR30304">
    <property type="entry name" value="D-TAGATOSE-1,6-BISPHOSPHATE ALDOLASE"/>
    <property type="match status" value="1"/>
</dbReference>
<feature type="non-terminal residue" evidence="1">
    <location>
        <position position="143"/>
    </location>
</feature>
<dbReference type="InterPro" id="IPR000771">
    <property type="entry name" value="FBA_II"/>
</dbReference>
<dbReference type="SUPFAM" id="SSF51569">
    <property type="entry name" value="Aldolase"/>
    <property type="match status" value="1"/>
</dbReference>
<gene>
    <name evidence="1" type="ORF">METZ01_LOCUS3370</name>
</gene>
<dbReference type="AlphaFoldDB" id="A0A381N7A7"/>
<dbReference type="GO" id="GO:0005975">
    <property type="term" value="P:carbohydrate metabolic process"/>
    <property type="evidence" value="ECO:0007669"/>
    <property type="project" value="InterPro"/>
</dbReference>
<name>A0A381N7A7_9ZZZZ</name>
<dbReference type="InterPro" id="IPR050246">
    <property type="entry name" value="Class_II_FBP_aldolase"/>
</dbReference>
<organism evidence="1">
    <name type="scientific">marine metagenome</name>
    <dbReference type="NCBI Taxonomy" id="408172"/>
    <lineage>
        <taxon>unclassified sequences</taxon>
        <taxon>metagenomes</taxon>
        <taxon>ecological metagenomes</taxon>
    </lineage>
</organism>
<dbReference type="Gene3D" id="3.20.20.70">
    <property type="entry name" value="Aldolase class I"/>
    <property type="match status" value="1"/>
</dbReference>
<evidence type="ECO:0000313" key="1">
    <source>
        <dbReference type="EMBL" id="SUZ50516.1"/>
    </source>
</evidence>
<accession>A0A381N7A7</accession>
<sequence>MRQFMTMEQIIGMLRPMAEKAKIPVCLHLDHTYEMDIVKQAVDSGFTSVMFDGSQLSISENITAIQDIVSYAHPKGVSVEAEVGSVPYSSGRDHIKSAITEVSEALAMEEQGQPDALAISIGNVHRLESGSVVIDLVRYNKLE</sequence>
<dbReference type="GO" id="GO:0016832">
    <property type="term" value="F:aldehyde-lyase activity"/>
    <property type="evidence" value="ECO:0007669"/>
    <property type="project" value="InterPro"/>
</dbReference>
<dbReference type="EMBL" id="UINC01000175">
    <property type="protein sequence ID" value="SUZ50516.1"/>
    <property type="molecule type" value="Genomic_DNA"/>
</dbReference>
<dbReference type="Pfam" id="PF01116">
    <property type="entry name" value="F_bP_aldolase"/>
    <property type="match status" value="1"/>
</dbReference>
<reference evidence="1" key="1">
    <citation type="submission" date="2018-05" db="EMBL/GenBank/DDBJ databases">
        <authorList>
            <person name="Lanie J.A."/>
            <person name="Ng W.-L."/>
            <person name="Kazmierczak K.M."/>
            <person name="Andrzejewski T.M."/>
            <person name="Davidsen T.M."/>
            <person name="Wayne K.J."/>
            <person name="Tettelin H."/>
            <person name="Glass J.I."/>
            <person name="Rusch D."/>
            <person name="Podicherti R."/>
            <person name="Tsui H.-C.T."/>
            <person name="Winkler M.E."/>
        </authorList>
    </citation>
    <scope>NUCLEOTIDE SEQUENCE</scope>
</reference>
<protein>
    <recommendedName>
        <fullName evidence="2">Fructose-bisphosphate aldolase</fullName>
    </recommendedName>
</protein>
<dbReference type="PANTHER" id="PTHR30304:SF0">
    <property type="entry name" value="D-TAGATOSE-1,6-BISPHOSPHATE ALDOLASE SUBUNIT GATY-RELATED"/>
    <property type="match status" value="1"/>
</dbReference>
<evidence type="ECO:0008006" key="2">
    <source>
        <dbReference type="Google" id="ProtNLM"/>
    </source>
</evidence>
<proteinExistence type="predicted"/>
<dbReference type="InterPro" id="IPR013785">
    <property type="entry name" value="Aldolase_TIM"/>
</dbReference>
<dbReference type="GO" id="GO:0008270">
    <property type="term" value="F:zinc ion binding"/>
    <property type="evidence" value="ECO:0007669"/>
    <property type="project" value="InterPro"/>
</dbReference>